<evidence type="ECO:0000313" key="2">
    <source>
        <dbReference type="EMBL" id="MST96736.1"/>
    </source>
</evidence>
<dbReference type="Proteomes" id="UP000435649">
    <property type="component" value="Unassembled WGS sequence"/>
</dbReference>
<dbReference type="CDD" id="cd00077">
    <property type="entry name" value="HDc"/>
    <property type="match status" value="1"/>
</dbReference>
<gene>
    <name evidence="2" type="ORF">FYJ85_06720</name>
</gene>
<dbReference type="Gene3D" id="3.30.420.40">
    <property type="match status" value="1"/>
</dbReference>
<dbReference type="PANTHER" id="PTHR30005">
    <property type="entry name" value="EXOPOLYPHOSPHATASE"/>
    <property type="match status" value="1"/>
</dbReference>
<dbReference type="InterPro" id="IPR050273">
    <property type="entry name" value="GppA/Ppx_hydrolase"/>
</dbReference>
<dbReference type="GO" id="GO:0016462">
    <property type="term" value="F:pyrophosphatase activity"/>
    <property type="evidence" value="ECO:0007669"/>
    <property type="project" value="TreeGrafter"/>
</dbReference>
<dbReference type="Gene3D" id="1.10.3210.10">
    <property type="entry name" value="Hypothetical protein af1432"/>
    <property type="match status" value="1"/>
</dbReference>
<dbReference type="Pfam" id="PF21447">
    <property type="entry name" value="Ppx-GppA_III"/>
    <property type="match status" value="1"/>
</dbReference>
<dbReference type="InterPro" id="IPR003695">
    <property type="entry name" value="Ppx_GppA_N"/>
</dbReference>
<keyword evidence="3" id="KW-1185">Reference proteome</keyword>
<dbReference type="SUPFAM" id="SSF109604">
    <property type="entry name" value="HD-domain/PDEase-like"/>
    <property type="match status" value="1"/>
</dbReference>
<protein>
    <submittedName>
        <fullName evidence="2">HD domain-containing protein</fullName>
    </submittedName>
</protein>
<dbReference type="InterPro" id="IPR003607">
    <property type="entry name" value="HD/PDEase_dom"/>
</dbReference>
<organism evidence="2 3">
    <name type="scientific">Victivallis lenta</name>
    <dbReference type="NCBI Taxonomy" id="2606640"/>
    <lineage>
        <taxon>Bacteria</taxon>
        <taxon>Pseudomonadati</taxon>
        <taxon>Lentisphaerota</taxon>
        <taxon>Lentisphaeria</taxon>
        <taxon>Victivallales</taxon>
        <taxon>Victivallaceae</taxon>
        <taxon>Victivallis</taxon>
    </lineage>
</organism>
<reference evidence="2 3" key="1">
    <citation type="submission" date="2019-08" db="EMBL/GenBank/DDBJ databases">
        <title>In-depth cultivation of the pig gut microbiome towards novel bacterial diversity and tailored functional studies.</title>
        <authorList>
            <person name="Wylensek D."/>
            <person name="Hitch T.C.A."/>
            <person name="Clavel T."/>
        </authorList>
    </citation>
    <scope>NUCLEOTIDE SEQUENCE [LARGE SCALE GENOMIC DNA]</scope>
    <source>
        <strain evidence="2 3">BBE-744-WT-12</strain>
    </source>
</reference>
<dbReference type="Pfam" id="PF02541">
    <property type="entry name" value="Ppx-GppA"/>
    <property type="match status" value="1"/>
</dbReference>
<sequence>MSRTKHGFPYQAGVIDVGAHSTRLDLFEVASGGKITLLESLSRTVNLGYDVFRHGSVSPGNLSTLGEIMADFSRKLAEYRVRSCRVVATSAIREAFNRELVVNRIRSVSNLTLEILESQEETRISFLSMRDALRKSLPFDELSGICLVVGTGSLLVSWFEGGLMRFSEAVPLGTSRLVDAFGRSAFSIEQIMETLRSQDIRQRLRESVGLDPSRPVALVAMGASVRHLAGGCAGESAEGGGDELIELPREAIVRAVDYAVTAEPAALASEFKVSEPVAGSIAACAGILSYFLDEFNCESFICPGTTTRIALIQDLVRRSRGGGPDPFHDDLAAICGAIGHKYGYDACHAGHVARISLAIQEKLRRNFDFAPRSPVLLEVAAYLHDIGRFVDTRQHHKHSCYLIGNLQLPGVSEAELRVIAAVARYHRKAAPRESHMEYMQLSAEEKVSVLKLSAILRVADALDCTRQGRFERMRLLRRGHTLVIQVPDSGSFRQERLYLELKGGMFNEVFGLDLKIEETPLIS</sequence>
<accession>A0A844G048</accession>
<dbReference type="RefSeq" id="WP_154417462.1">
    <property type="nucleotide sequence ID" value="NZ_VUNS01000005.1"/>
</dbReference>
<feature type="domain" description="HD/PDEase" evidence="1">
    <location>
        <begin position="341"/>
        <end position="474"/>
    </location>
</feature>
<dbReference type="SMART" id="SM00471">
    <property type="entry name" value="HDc"/>
    <property type="match status" value="1"/>
</dbReference>
<dbReference type="PANTHER" id="PTHR30005:SF0">
    <property type="entry name" value="RETROGRADE REGULATION PROTEIN 2"/>
    <property type="match status" value="1"/>
</dbReference>
<evidence type="ECO:0000259" key="1">
    <source>
        <dbReference type="SMART" id="SM00471"/>
    </source>
</evidence>
<dbReference type="AlphaFoldDB" id="A0A844G048"/>
<dbReference type="Gene3D" id="3.30.420.150">
    <property type="entry name" value="Exopolyphosphatase. Domain 2"/>
    <property type="match status" value="1"/>
</dbReference>
<dbReference type="SUPFAM" id="SSF53067">
    <property type="entry name" value="Actin-like ATPase domain"/>
    <property type="match status" value="1"/>
</dbReference>
<name>A0A844G048_9BACT</name>
<proteinExistence type="predicted"/>
<dbReference type="InterPro" id="IPR048950">
    <property type="entry name" value="Ppx_GppA_C"/>
</dbReference>
<evidence type="ECO:0000313" key="3">
    <source>
        <dbReference type="Proteomes" id="UP000435649"/>
    </source>
</evidence>
<dbReference type="InterPro" id="IPR043129">
    <property type="entry name" value="ATPase_NBD"/>
</dbReference>
<dbReference type="EMBL" id="VUNS01000005">
    <property type="protein sequence ID" value="MST96736.1"/>
    <property type="molecule type" value="Genomic_DNA"/>
</dbReference>
<comment type="caution">
    <text evidence="2">The sequence shown here is derived from an EMBL/GenBank/DDBJ whole genome shotgun (WGS) entry which is preliminary data.</text>
</comment>